<dbReference type="EMBL" id="CP017696">
    <property type="protein sequence ID" value="ATO41495.1"/>
    <property type="molecule type" value="Genomic_DNA"/>
</dbReference>
<dbReference type="RefSeq" id="WP_015022079.1">
    <property type="nucleotide sequence ID" value="NZ_CP017696.1"/>
</dbReference>
<dbReference type="GeneID" id="93050659"/>
<protein>
    <recommendedName>
        <fullName evidence="4">DUF4191 domain-containing protein</fullName>
    </recommendedName>
</protein>
<sequence>MATEDTKGKKAKKKTSTISQIAKIYQFTYEEDKTLPWLLTAAILVPTLIAVVICLLAHFGWLSWILTVLLGIMLGLLLATMTLTRRSDKVGYAKMEGRPGAAAAVLSGISKAGFSFPQEPVWIDAKTKDAVWRGTGRTGVYLIAEGDYNRVNKAMNREEEKIRRITRGSAIPIYRISVGRGPDQVPLNKLQRTVIKKKVKLTATELETLNDRLVTLQKRQSALGMPKGIDPTKIHVSRKAMRGR</sequence>
<evidence type="ECO:0000313" key="2">
    <source>
        <dbReference type="EMBL" id="ATO41495.1"/>
    </source>
</evidence>
<keyword evidence="1" id="KW-1133">Transmembrane helix</keyword>
<proteinExistence type="predicted"/>
<name>A0AAD0EVT7_9BIFI</name>
<evidence type="ECO:0008006" key="4">
    <source>
        <dbReference type="Google" id="ProtNLM"/>
    </source>
</evidence>
<evidence type="ECO:0000256" key="1">
    <source>
        <dbReference type="SAM" id="Phobius"/>
    </source>
</evidence>
<keyword evidence="1" id="KW-0472">Membrane</keyword>
<dbReference type="Proteomes" id="UP000224056">
    <property type="component" value="Chromosome"/>
</dbReference>
<dbReference type="Pfam" id="PF13829">
    <property type="entry name" value="DUF4191"/>
    <property type="match status" value="1"/>
</dbReference>
<organism evidence="2 3">
    <name type="scientific">Bifidobacterium asteroides DSM 20089</name>
    <dbReference type="NCBI Taxonomy" id="1437594"/>
    <lineage>
        <taxon>Bacteria</taxon>
        <taxon>Bacillati</taxon>
        <taxon>Actinomycetota</taxon>
        <taxon>Actinomycetes</taxon>
        <taxon>Bifidobacteriales</taxon>
        <taxon>Bifidobacteriaceae</taxon>
        <taxon>Bifidobacterium</taxon>
    </lineage>
</organism>
<feature type="transmembrane region" description="Helical" evidence="1">
    <location>
        <begin position="35"/>
        <end position="58"/>
    </location>
</feature>
<accession>A0AAD0EVT7</accession>
<dbReference type="AlphaFoldDB" id="A0AAD0EVT7"/>
<gene>
    <name evidence="2" type="ORF">BA20089_04615</name>
</gene>
<keyword evidence="1" id="KW-0812">Transmembrane</keyword>
<reference evidence="2 3" key="1">
    <citation type="submission" date="2016-10" db="EMBL/GenBank/DDBJ databases">
        <title>The whole genome sequencing and assembly of B. asteroides DSM 20089 strain.</title>
        <authorList>
            <person name="Lee Y.-J."/>
            <person name="Park M.-K."/>
            <person name="Yi H."/>
            <person name="Bahn Y.-S."/>
            <person name="Kim J.F."/>
            <person name="Lee D.-W."/>
        </authorList>
    </citation>
    <scope>NUCLEOTIDE SEQUENCE [LARGE SCALE GENOMIC DNA]</scope>
    <source>
        <strain evidence="2 3">DSM 20089</strain>
    </source>
</reference>
<feature type="transmembrane region" description="Helical" evidence="1">
    <location>
        <begin position="64"/>
        <end position="84"/>
    </location>
</feature>
<dbReference type="InterPro" id="IPR025445">
    <property type="entry name" value="DUF4191"/>
</dbReference>
<evidence type="ECO:0000313" key="3">
    <source>
        <dbReference type="Proteomes" id="UP000224056"/>
    </source>
</evidence>